<feature type="transmembrane region" description="Helical" evidence="9">
    <location>
        <begin position="77"/>
        <end position="94"/>
    </location>
</feature>
<dbReference type="GO" id="GO:0060326">
    <property type="term" value="P:cell chemotaxis"/>
    <property type="evidence" value="ECO:0007669"/>
    <property type="project" value="TreeGrafter"/>
</dbReference>
<feature type="transmembrane region" description="Helical" evidence="9">
    <location>
        <begin position="282"/>
        <end position="298"/>
    </location>
</feature>
<protein>
    <recommendedName>
        <fullName evidence="10">G-protein coupled receptors family 1 profile domain-containing protein</fullName>
    </recommendedName>
</protein>
<dbReference type="Gene3D" id="1.20.1070.10">
    <property type="entry name" value="Rhodopsin 7-helix transmembrane proteins"/>
    <property type="match status" value="1"/>
</dbReference>
<name>A0A3B4AKC2_9GOBI</name>
<evidence type="ECO:0000256" key="5">
    <source>
        <dbReference type="ARBA" id="ARBA00023136"/>
    </source>
</evidence>
<evidence type="ECO:0000256" key="6">
    <source>
        <dbReference type="ARBA" id="ARBA00023170"/>
    </source>
</evidence>
<dbReference type="InterPro" id="IPR000276">
    <property type="entry name" value="GPCR_Rhodpsn"/>
</dbReference>
<dbReference type="Ensembl" id="ENSPMGT00000018760.1">
    <property type="protein sequence ID" value="ENSPMGP00000017578.1"/>
    <property type="gene ID" value="ENSPMGG00000014386.1"/>
</dbReference>
<dbReference type="AlphaFoldDB" id="A0A3B4AKC2"/>
<keyword evidence="3 9" id="KW-1133">Transmembrane helix</keyword>
<reference evidence="11" key="1">
    <citation type="submission" date="2025-08" db="UniProtKB">
        <authorList>
            <consortium name="Ensembl"/>
        </authorList>
    </citation>
    <scope>IDENTIFICATION</scope>
</reference>
<evidence type="ECO:0000256" key="2">
    <source>
        <dbReference type="ARBA" id="ARBA00022692"/>
    </source>
</evidence>
<evidence type="ECO:0000256" key="7">
    <source>
        <dbReference type="ARBA" id="ARBA00023224"/>
    </source>
</evidence>
<dbReference type="InterPro" id="IPR050119">
    <property type="entry name" value="CCR1-9-like"/>
</dbReference>
<evidence type="ECO:0000313" key="11">
    <source>
        <dbReference type="Ensembl" id="ENSPMGP00000017578.1"/>
    </source>
</evidence>
<dbReference type="PRINTS" id="PR01157">
    <property type="entry name" value="P2YPURNOCPTR"/>
</dbReference>
<proteinExistence type="inferred from homology"/>
<dbReference type="GO" id="GO:0016493">
    <property type="term" value="F:C-C chemokine receptor activity"/>
    <property type="evidence" value="ECO:0007669"/>
    <property type="project" value="TreeGrafter"/>
</dbReference>
<evidence type="ECO:0000259" key="10">
    <source>
        <dbReference type="PROSITE" id="PS50262"/>
    </source>
</evidence>
<dbReference type="InterPro" id="IPR017452">
    <property type="entry name" value="GPCR_Rhodpsn_7TM"/>
</dbReference>
<dbReference type="GO" id="GO:0009897">
    <property type="term" value="C:external side of plasma membrane"/>
    <property type="evidence" value="ECO:0007669"/>
    <property type="project" value="TreeGrafter"/>
</dbReference>
<evidence type="ECO:0000256" key="8">
    <source>
        <dbReference type="RuleBase" id="RU000688"/>
    </source>
</evidence>
<feature type="transmembrane region" description="Helical" evidence="9">
    <location>
        <begin position="199"/>
        <end position="218"/>
    </location>
</feature>
<keyword evidence="12" id="KW-1185">Reference proteome</keyword>
<keyword evidence="2 8" id="KW-0812">Transmembrane</keyword>
<dbReference type="PROSITE" id="PS00237">
    <property type="entry name" value="G_PROTEIN_RECEP_F1_1"/>
    <property type="match status" value="1"/>
</dbReference>
<dbReference type="SUPFAM" id="SSF81321">
    <property type="entry name" value="Family A G protein-coupled receptor-like"/>
    <property type="match status" value="1"/>
</dbReference>
<keyword evidence="4 8" id="KW-0297">G-protein coupled receptor</keyword>
<dbReference type="GO" id="GO:0019957">
    <property type="term" value="F:C-C chemokine binding"/>
    <property type="evidence" value="ECO:0007669"/>
    <property type="project" value="TreeGrafter"/>
</dbReference>
<dbReference type="GO" id="GO:0006955">
    <property type="term" value="P:immune response"/>
    <property type="evidence" value="ECO:0007669"/>
    <property type="project" value="TreeGrafter"/>
</dbReference>
<feature type="transmembrane region" description="Helical" evidence="9">
    <location>
        <begin position="40"/>
        <end position="65"/>
    </location>
</feature>
<feature type="transmembrane region" description="Helical" evidence="9">
    <location>
        <begin position="146"/>
        <end position="168"/>
    </location>
</feature>
<evidence type="ECO:0000256" key="9">
    <source>
        <dbReference type="SAM" id="Phobius"/>
    </source>
</evidence>
<evidence type="ECO:0000313" key="12">
    <source>
        <dbReference type="Proteomes" id="UP000261520"/>
    </source>
</evidence>
<feature type="transmembrane region" description="Helical" evidence="9">
    <location>
        <begin position="106"/>
        <end position="125"/>
    </location>
</feature>
<dbReference type="PANTHER" id="PTHR10489:SF922">
    <property type="entry name" value="C-C CHEMOKINE RECEPTOR FAMILY-LIKE-RELATED"/>
    <property type="match status" value="1"/>
</dbReference>
<reference evidence="11" key="2">
    <citation type="submission" date="2025-09" db="UniProtKB">
        <authorList>
            <consortium name="Ensembl"/>
        </authorList>
    </citation>
    <scope>IDENTIFICATION</scope>
</reference>
<keyword evidence="5 9" id="KW-0472">Membrane</keyword>
<feature type="domain" description="G-protein coupled receptors family 1 profile" evidence="10">
    <location>
        <begin position="37"/>
        <end position="295"/>
    </location>
</feature>
<sequence>MDYAMDSTNASTEYPDYYNLSLNISDYGYTEEVRQEEQSLYILAIFYSLVFAFSLCANVLVLVIIHRFEKLTTVTNLPLLFISSLPFVAVYQLRSHWPFGRLMCKIVGSLYYLGFNSSVLFLALMTFDRYLAVVYSISSGRLRSRAYALVSCGVVWMVTALACIKPMIRQKLIVRLVDDRIFCQEDEQTENPVLWGLGFYMQLLLFFLFPLLLIIYCYMRIACTVLSSHIGTKFKTVRLIFVIVLLFFTCWTPFNIALLMHACASTPDEREQWSSVLKVTQIFTHLYFCISPIFYTFVGKKFQNYFLMLVVKRFPDLRKHISISQSKTNISTKSTLNDL</sequence>
<dbReference type="PRINTS" id="PR00237">
    <property type="entry name" value="GPCRRHODOPSN"/>
</dbReference>
<evidence type="ECO:0000256" key="3">
    <source>
        <dbReference type="ARBA" id="ARBA00022989"/>
    </source>
</evidence>
<dbReference type="PANTHER" id="PTHR10489">
    <property type="entry name" value="CELL ADHESION MOLECULE"/>
    <property type="match status" value="1"/>
</dbReference>
<dbReference type="Proteomes" id="UP000261520">
    <property type="component" value="Unplaced"/>
</dbReference>
<organism evidence="11 12">
    <name type="scientific">Periophthalmus magnuspinnatus</name>
    <dbReference type="NCBI Taxonomy" id="409849"/>
    <lineage>
        <taxon>Eukaryota</taxon>
        <taxon>Metazoa</taxon>
        <taxon>Chordata</taxon>
        <taxon>Craniata</taxon>
        <taxon>Vertebrata</taxon>
        <taxon>Euteleostomi</taxon>
        <taxon>Actinopterygii</taxon>
        <taxon>Neopterygii</taxon>
        <taxon>Teleostei</taxon>
        <taxon>Neoteleostei</taxon>
        <taxon>Acanthomorphata</taxon>
        <taxon>Gobiaria</taxon>
        <taxon>Gobiiformes</taxon>
        <taxon>Gobioidei</taxon>
        <taxon>Gobiidae</taxon>
        <taxon>Oxudercinae</taxon>
        <taxon>Periophthalmus</taxon>
    </lineage>
</organism>
<keyword evidence="7 8" id="KW-0807">Transducer</keyword>
<comment type="similarity">
    <text evidence="8">Belongs to the G-protein coupled receptor 1 family.</text>
</comment>
<comment type="subcellular location">
    <subcellularLocation>
        <location evidence="1">Membrane</location>
    </subcellularLocation>
</comment>
<feature type="transmembrane region" description="Helical" evidence="9">
    <location>
        <begin position="239"/>
        <end position="262"/>
    </location>
</feature>
<dbReference type="STRING" id="409849.ENSPMGP00000017578"/>
<accession>A0A3B4AKC2</accession>
<dbReference type="GO" id="GO:0019722">
    <property type="term" value="P:calcium-mediated signaling"/>
    <property type="evidence" value="ECO:0007669"/>
    <property type="project" value="TreeGrafter"/>
</dbReference>
<keyword evidence="6 8" id="KW-0675">Receptor</keyword>
<dbReference type="Pfam" id="PF00001">
    <property type="entry name" value="7tm_1"/>
    <property type="match status" value="1"/>
</dbReference>
<dbReference type="PROSITE" id="PS50262">
    <property type="entry name" value="G_PROTEIN_RECEP_F1_2"/>
    <property type="match status" value="1"/>
</dbReference>
<evidence type="ECO:0000256" key="1">
    <source>
        <dbReference type="ARBA" id="ARBA00004370"/>
    </source>
</evidence>
<evidence type="ECO:0000256" key="4">
    <source>
        <dbReference type="ARBA" id="ARBA00023040"/>
    </source>
</evidence>
<dbReference type="GO" id="GO:0007204">
    <property type="term" value="P:positive regulation of cytosolic calcium ion concentration"/>
    <property type="evidence" value="ECO:0007669"/>
    <property type="project" value="TreeGrafter"/>
</dbReference>